<dbReference type="Proteomes" id="UP000821845">
    <property type="component" value="Chromosome 3"/>
</dbReference>
<proteinExistence type="predicted"/>
<keyword evidence="2" id="KW-1185">Reference proteome</keyword>
<evidence type="ECO:0000313" key="1">
    <source>
        <dbReference type="EMBL" id="KAH6937209.1"/>
    </source>
</evidence>
<organism evidence="1 2">
    <name type="scientific">Hyalomma asiaticum</name>
    <name type="common">Tick</name>
    <dbReference type="NCBI Taxonomy" id="266040"/>
    <lineage>
        <taxon>Eukaryota</taxon>
        <taxon>Metazoa</taxon>
        <taxon>Ecdysozoa</taxon>
        <taxon>Arthropoda</taxon>
        <taxon>Chelicerata</taxon>
        <taxon>Arachnida</taxon>
        <taxon>Acari</taxon>
        <taxon>Parasitiformes</taxon>
        <taxon>Ixodida</taxon>
        <taxon>Ixodoidea</taxon>
        <taxon>Ixodidae</taxon>
        <taxon>Hyalomminae</taxon>
        <taxon>Hyalomma</taxon>
    </lineage>
</organism>
<dbReference type="EMBL" id="CM023483">
    <property type="protein sequence ID" value="KAH6937209.1"/>
    <property type="molecule type" value="Genomic_DNA"/>
</dbReference>
<gene>
    <name evidence="1" type="ORF">HPB50_025994</name>
</gene>
<name>A0ACB7SX45_HYAAI</name>
<evidence type="ECO:0000313" key="2">
    <source>
        <dbReference type="Proteomes" id="UP000821845"/>
    </source>
</evidence>
<comment type="caution">
    <text evidence="1">The sequence shown here is derived from an EMBL/GenBank/DDBJ whole genome shotgun (WGS) entry which is preliminary data.</text>
</comment>
<sequence>MALRHKKLCTQQAHDWRRLQTNAYPDLQKLPTASRQICGRMLLVRGHSHTAAHHIHLPAEACLRVYVDIRYTRQIRAWSWESWEARLADLTSESQQVRRAAVASGPLDERPRPR</sequence>
<accession>A0ACB7SX45</accession>
<protein>
    <submittedName>
        <fullName evidence="1">Uncharacterized protein</fullName>
    </submittedName>
</protein>
<reference evidence="1" key="1">
    <citation type="submission" date="2020-05" db="EMBL/GenBank/DDBJ databases">
        <title>Large-scale comparative analyses of tick genomes elucidate their genetic diversity and vector capacities.</title>
        <authorList>
            <person name="Jia N."/>
            <person name="Wang J."/>
            <person name="Shi W."/>
            <person name="Du L."/>
            <person name="Sun Y."/>
            <person name="Zhan W."/>
            <person name="Jiang J."/>
            <person name="Wang Q."/>
            <person name="Zhang B."/>
            <person name="Ji P."/>
            <person name="Sakyi L.B."/>
            <person name="Cui X."/>
            <person name="Yuan T."/>
            <person name="Jiang B."/>
            <person name="Yang W."/>
            <person name="Lam T.T.-Y."/>
            <person name="Chang Q."/>
            <person name="Ding S."/>
            <person name="Wang X."/>
            <person name="Zhu J."/>
            <person name="Ruan X."/>
            <person name="Zhao L."/>
            <person name="Wei J."/>
            <person name="Que T."/>
            <person name="Du C."/>
            <person name="Cheng J."/>
            <person name="Dai P."/>
            <person name="Han X."/>
            <person name="Huang E."/>
            <person name="Gao Y."/>
            <person name="Liu J."/>
            <person name="Shao H."/>
            <person name="Ye R."/>
            <person name="Li L."/>
            <person name="Wei W."/>
            <person name="Wang X."/>
            <person name="Wang C."/>
            <person name="Yang T."/>
            <person name="Huo Q."/>
            <person name="Li W."/>
            <person name="Guo W."/>
            <person name="Chen H."/>
            <person name="Zhou L."/>
            <person name="Ni X."/>
            <person name="Tian J."/>
            <person name="Zhou Y."/>
            <person name="Sheng Y."/>
            <person name="Liu T."/>
            <person name="Pan Y."/>
            <person name="Xia L."/>
            <person name="Li J."/>
            <person name="Zhao F."/>
            <person name="Cao W."/>
        </authorList>
    </citation>
    <scope>NUCLEOTIDE SEQUENCE</scope>
    <source>
        <strain evidence="1">Hyas-2018</strain>
    </source>
</reference>